<gene>
    <name evidence="4" type="ORF">SAMN05444362_10367</name>
</gene>
<comment type="subcellular location">
    <subcellularLocation>
        <location evidence="1">Secreted</location>
    </subcellularLocation>
</comment>
<dbReference type="GO" id="GO:0005576">
    <property type="term" value="C:extracellular region"/>
    <property type="evidence" value="ECO:0007669"/>
    <property type="project" value="UniProtKB-SubCell"/>
</dbReference>
<dbReference type="PANTHER" id="PTHR34216:SF3">
    <property type="entry name" value="POLY-BETA-1,6-N-ACETYL-D-GLUCOSAMINE N-DEACETYLASE"/>
    <property type="match status" value="1"/>
</dbReference>
<accession>A0A1M4Y4B0</accession>
<dbReference type="Gene3D" id="3.20.20.370">
    <property type="entry name" value="Glycoside hydrolase/deacetylase"/>
    <property type="match status" value="1"/>
</dbReference>
<reference evidence="5" key="1">
    <citation type="submission" date="2016-11" db="EMBL/GenBank/DDBJ databases">
        <authorList>
            <person name="Varghese N."/>
            <person name="Submissions S."/>
        </authorList>
    </citation>
    <scope>NUCLEOTIDE SEQUENCE [LARGE SCALE GENOMIC DNA]</scope>
    <source>
        <strain evidence="5">DSM 27370</strain>
    </source>
</reference>
<dbReference type="InterPro" id="IPR002509">
    <property type="entry name" value="NODB_dom"/>
</dbReference>
<organism evidence="4 5">
    <name type="scientific">Dysgonomonas macrotermitis</name>
    <dbReference type="NCBI Taxonomy" id="1346286"/>
    <lineage>
        <taxon>Bacteria</taxon>
        <taxon>Pseudomonadati</taxon>
        <taxon>Bacteroidota</taxon>
        <taxon>Bacteroidia</taxon>
        <taxon>Bacteroidales</taxon>
        <taxon>Dysgonomonadaceae</taxon>
        <taxon>Dysgonomonas</taxon>
    </lineage>
</organism>
<keyword evidence="5" id="KW-1185">Reference proteome</keyword>
<proteinExistence type="predicted"/>
<protein>
    <submittedName>
        <fullName evidence="4">Polysaccharide deacetylase</fullName>
    </submittedName>
</protein>
<evidence type="ECO:0000313" key="4">
    <source>
        <dbReference type="EMBL" id="SHF00500.1"/>
    </source>
</evidence>
<dbReference type="Pfam" id="PF01522">
    <property type="entry name" value="Polysacc_deac_1"/>
    <property type="match status" value="1"/>
</dbReference>
<sequence length="328" mass="37504">MEYLKYMKRYTLLFCFLIIFSHIVLGADQGDVSIRIAKYKGDKSCAISYTFDDGLAEHYTLLAPYLDKLGFKATFWINGSKINKDGSSIQDTTRMTWGQLKNLSDRGHEISNHGWAHKNHGRHTRAEIIEDINKNDSAIYASTGVMPRTFCYPNNTKTPEGVELASKNRVGTRTEQHSIGSKWTPEDLDKWVNTLLETNYWGVGMTHGITYGYDAFKAPSVLWDHLARVKAMEDSVWVATFHDVAAYVKERDSIKWKFERKGRNQILITPELSLDKDLFSEELTMVIEKKDINKATVEQDGKQLQVNISLNKVFFDFNPHGGIIEVSF</sequence>
<dbReference type="STRING" id="1346286.SAMN05444362_10367"/>
<evidence type="ECO:0000256" key="1">
    <source>
        <dbReference type="ARBA" id="ARBA00004613"/>
    </source>
</evidence>
<dbReference type="EMBL" id="FQUC01000003">
    <property type="protein sequence ID" value="SHF00500.1"/>
    <property type="molecule type" value="Genomic_DNA"/>
</dbReference>
<feature type="domain" description="NodB homology" evidence="3">
    <location>
        <begin position="45"/>
        <end position="153"/>
    </location>
</feature>
<evidence type="ECO:0000256" key="2">
    <source>
        <dbReference type="ARBA" id="ARBA00022729"/>
    </source>
</evidence>
<dbReference type="Proteomes" id="UP000184480">
    <property type="component" value="Unassembled WGS sequence"/>
</dbReference>
<dbReference type="CDD" id="cd10918">
    <property type="entry name" value="CE4_NodB_like_5s_6s"/>
    <property type="match status" value="1"/>
</dbReference>
<keyword evidence="2" id="KW-0732">Signal</keyword>
<dbReference type="InterPro" id="IPR011330">
    <property type="entry name" value="Glyco_hydro/deAcase_b/a-brl"/>
</dbReference>
<dbReference type="GO" id="GO:0005975">
    <property type="term" value="P:carbohydrate metabolic process"/>
    <property type="evidence" value="ECO:0007669"/>
    <property type="project" value="InterPro"/>
</dbReference>
<dbReference type="PANTHER" id="PTHR34216">
    <property type="match status" value="1"/>
</dbReference>
<evidence type="ECO:0000313" key="5">
    <source>
        <dbReference type="Proteomes" id="UP000184480"/>
    </source>
</evidence>
<dbReference type="InterPro" id="IPR051398">
    <property type="entry name" value="Polysacch_Deacetylase"/>
</dbReference>
<dbReference type="SUPFAM" id="SSF88713">
    <property type="entry name" value="Glycoside hydrolase/deacetylase"/>
    <property type="match status" value="1"/>
</dbReference>
<dbReference type="PROSITE" id="PS51677">
    <property type="entry name" value="NODB"/>
    <property type="match status" value="1"/>
</dbReference>
<dbReference type="AlphaFoldDB" id="A0A1M4Y4B0"/>
<evidence type="ECO:0000259" key="3">
    <source>
        <dbReference type="PROSITE" id="PS51677"/>
    </source>
</evidence>
<dbReference type="GO" id="GO:0016810">
    <property type="term" value="F:hydrolase activity, acting on carbon-nitrogen (but not peptide) bonds"/>
    <property type="evidence" value="ECO:0007669"/>
    <property type="project" value="InterPro"/>
</dbReference>
<name>A0A1M4Y4B0_9BACT</name>